<protein>
    <submittedName>
        <fullName evidence="1">Uncharacterized protein</fullName>
    </submittedName>
</protein>
<keyword evidence="2" id="KW-1185">Reference proteome</keyword>
<comment type="caution">
    <text evidence="1">The sequence shown here is derived from an EMBL/GenBank/DDBJ whole genome shotgun (WGS) entry which is preliminary data.</text>
</comment>
<gene>
    <name evidence="1" type="ORF">TNIN_204561</name>
</gene>
<reference evidence="1" key="1">
    <citation type="submission" date="2020-08" db="EMBL/GenBank/DDBJ databases">
        <title>Multicomponent nature underlies the extraordinary mechanical properties of spider dragline silk.</title>
        <authorList>
            <person name="Kono N."/>
            <person name="Nakamura H."/>
            <person name="Mori M."/>
            <person name="Yoshida Y."/>
            <person name="Ohtoshi R."/>
            <person name="Malay A.D."/>
            <person name="Moran D.A.P."/>
            <person name="Tomita M."/>
            <person name="Numata K."/>
            <person name="Arakawa K."/>
        </authorList>
    </citation>
    <scope>NUCLEOTIDE SEQUENCE</scope>
</reference>
<dbReference type="EMBL" id="BMAV01001684">
    <property type="protein sequence ID" value="GFY40098.1"/>
    <property type="molecule type" value="Genomic_DNA"/>
</dbReference>
<dbReference type="AlphaFoldDB" id="A0A8X7BQZ7"/>
<organism evidence="1 2">
    <name type="scientific">Trichonephila inaurata madagascariensis</name>
    <dbReference type="NCBI Taxonomy" id="2747483"/>
    <lineage>
        <taxon>Eukaryota</taxon>
        <taxon>Metazoa</taxon>
        <taxon>Ecdysozoa</taxon>
        <taxon>Arthropoda</taxon>
        <taxon>Chelicerata</taxon>
        <taxon>Arachnida</taxon>
        <taxon>Araneae</taxon>
        <taxon>Araneomorphae</taxon>
        <taxon>Entelegynae</taxon>
        <taxon>Araneoidea</taxon>
        <taxon>Nephilidae</taxon>
        <taxon>Trichonephila</taxon>
        <taxon>Trichonephila inaurata</taxon>
    </lineage>
</organism>
<dbReference type="Proteomes" id="UP000886998">
    <property type="component" value="Unassembled WGS sequence"/>
</dbReference>
<name>A0A8X7BQZ7_9ARAC</name>
<accession>A0A8X7BQZ7</accession>
<sequence>MSLMQSDSGVLGFEVSEQFEIEDNDLKDLKRDALEGNQDFLEITDQQTVPPGQEATQNAWPRHQLLDLYYKERPAE</sequence>
<evidence type="ECO:0000313" key="1">
    <source>
        <dbReference type="EMBL" id="GFY40098.1"/>
    </source>
</evidence>
<evidence type="ECO:0000313" key="2">
    <source>
        <dbReference type="Proteomes" id="UP000886998"/>
    </source>
</evidence>
<proteinExistence type="predicted"/>